<name>A0A8B6D697_MYTGA</name>
<reference evidence="2" key="1">
    <citation type="submission" date="2018-11" db="EMBL/GenBank/DDBJ databases">
        <authorList>
            <person name="Alioto T."/>
            <person name="Alioto T."/>
        </authorList>
    </citation>
    <scope>NUCLEOTIDE SEQUENCE</scope>
</reference>
<dbReference type="SUPFAM" id="SSF57414">
    <property type="entry name" value="Hairpin loop containing domain-like"/>
    <property type="match status" value="1"/>
</dbReference>
<dbReference type="EMBL" id="UYJE01003008">
    <property type="protein sequence ID" value="VDI15740.1"/>
    <property type="molecule type" value="Genomic_DNA"/>
</dbReference>
<dbReference type="InterPro" id="IPR003609">
    <property type="entry name" value="Pan_app"/>
</dbReference>
<evidence type="ECO:0000259" key="1">
    <source>
        <dbReference type="Pfam" id="PF00024"/>
    </source>
</evidence>
<feature type="domain" description="Apple" evidence="1">
    <location>
        <begin position="50"/>
        <end position="91"/>
    </location>
</feature>
<gene>
    <name evidence="2" type="ORF">MGAL_10B033740</name>
</gene>
<dbReference type="AlphaFoldDB" id="A0A8B6D697"/>
<dbReference type="Pfam" id="PF00024">
    <property type="entry name" value="PAN_1"/>
    <property type="match status" value="1"/>
</dbReference>
<proteinExistence type="predicted"/>
<evidence type="ECO:0000313" key="3">
    <source>
        <dbReference type="Proteomes" id="UP000596742"/>
    </source>
</evidence>
<organism evidence="2 3">
    <name type="scientific">Mytilus galloprovincialis</name>
    <name type="common">Mediterranean mussel</name>
    <dbReference type="NCBI Taxonomy" id="29158"/>
    <lineage>
        <taxon>Eukaryota</taxon>
        <taxon>Metazoa</taxon>
        <taxon>Spiralia</taxon>
        <taxon>Lophotrochozoa</taxon>
        <taxon>Mollusca</taxon>
        <taxon>Bivalvia</taxon>
        <taxon>Autobranchia</taxon>
        <taxon>Pteriomorphia</taxon>
        <taxon>Mytilida</taxon>
        <taxon>Mytiloidea</taxon>
        <taxon>Mytilidae</taxon>
        <taxon>Mytilinae</taxon>
        <taxon>Mytilus</taxon>
    </lineage>
</organism>
<keyword evidence="3" id="KW-1185">Reference proteome</keyword>
<protein>
    <recommendedName>
        <fullName evidence="1">Apple domain-containing protein</fullName>
    </recommendedName>
</protein>
<dbReference type="Proteomes" id="UP000596742">
    <property type="component" value="Unassembled WGS sequence"/>
</dbReference>
<accession>A0A8B6D697</accession>
<dbReference type="Gene3D" id="3.50.4.10">
    <property type="entry name" value="Hepatocyte Growth Factor"/>
    <property type="match status" value="1"/>
</dbReference>
<evidence type="ECO:0000313" key="2">
    <source>
        <dbReference type="EMBL" id="VDI15740.1"/>
    </source>
</evidence>
<comment type="caution">
    <text evidence="2">The sequence shown here is derived from an EMBL/GenBank/DDBJ whole genome shotgun (WGS) entry which is preliminary data.</text>
</comment>
<sequence length="105" mass="11745">MLVVQNVLSDVIRCGSQTHTYSPSDRPYRHDGVFHNMSGIRATNDPDVLSYSKADSAMICAMQCVENNKCNGFTINKGTYECNLLSQINTTTQNESWNTFILCSK</sequence>